<evidence type="ECO:0000313" key="1">
    <source>
        <dbReference type="EMBL" id="GAH87140.1"/>
    </source>
</evidence>
<proteinExistence type="predicted"/>
<reference evidence="1" key="1">
    <citation type="journal article" date="2014" name="Front. Microbiol.">
        <title>High frequency of phylogenetically diverse reductive dehalogenase-homologous genes in deep subseafloor sedimentary metagenomes.</title>
        <authorList>
            <person name="Kawai M."/>
            <person name="Futagami T."/>
            <person name="Toyoda A."/>
            <person name="Takaki Y."/>
            <person name="Nishi S."/>
            <person name="Hori S."/>
            <person name="Arai W."/>
            <person name="Tsubouchi T."/>
            <person name="Morono Y."/>
            <person name="Uchiyama I."/>
            <person name="Ito T."/>
            <person name="Fujiyama A."/>
            <person name="Inagaki F."/>
            <person name="Takami H."/>
        </authorList>
    </citation>
    <scope>NUCLEOTIDE SEQUENCE</scope>
    <source>
        <strain evidence="1">Expedition CK06-06</strain>
    </source>
</reference>
<protein>
    <submittedName>
        <fullName evidence="1">Uncharacterized protein</fullName>
    </submittedName>
</protein>
<gene>
    <name evidence="1" type="ORF">S03H2_67242</name>
</gene>
<organism evidence="1">
    <name type="scientific">marine sediment metagenome</name>
    <dbReference type="NCBI Taxonomy" id="412755"/>
    <lineage>
        <taxon>unclassified sequences</taxon>
        <taxon>metagenomes</taxon>
        <taxon>ecological metagenomes</taxon>
    </lineage>
</organism>
<accession>X1K0D1</accession>
<dbReference type="EMBL" id="BARU01043986">
    <property type="protein sequence ID" value="GAH87140.1"/>
    <property type="molecule type" value="Genomic_DNA"/>
</dbReference>
<sequence>SRVGTPGANIDHKYDLDPNVVLAALSETNDYEILHIDEVGTGGERSFSLVVRKVHRLLLHLPHRLYHQCNLSG</sequence>
<feature type="non-terminal residue" evidence="1">
    <location>
        <position position="1"/>
    </location>
</feature>
<name>X1K0D1_9ZZZZ</name>
<dbReference type="AlphaFoldDB" id="X1K0D1"/>
<comment type="caution">
    <text evidence="1">The sequence shown here is derived from an EMBL/GenBank/DDBJ whole genome shotgun (WGS) entry which is preliminary data.</text>
</comment>